<keyword evidence="2" id="KW-1133">Transmembrane helix</keyword>
<evidence type="ECO:0000256" key="2">
    <source>
        <dbReference type="SAM" id="Phobius"/>
    </source>
</evidence>
<dbReference type="PROSITE" id="PS51109">
    <property type="entry name" value="G5"/>
    <property type="match status" value="1"/>
</dbReference>
<dbReference type="InterPro" id="IPR051933">
    <property type="entry name" value="Resuscitation_pf_RpfB"/>
</dbReference>
<dbReference type="PANTHER" id="PTHR39160:SF4">
    <property type="entry name" value="RESUSCITATION-PROMOTING FACTOR RPFB"/>
    <property type="match status" value="1"/>
</dbReference>
<gene>
    <name evidence="4" type="ORF">ACFPOH_16150</name>
</gene>
<dbReference type="CDD" id="cd14667">
    <property type="entry name" value="3D_containing_proteins"/>
    <property type="match status" value="1"/>
</dbReference>
<evidence type="ECO:0000313" key="5">
    <source>
        <dbReference type="Proteomes" id="UP001595978"/>
    </source>
</evidence>
<evidence type="ECO:0000259" key="3">
    <source>
        <dbReference type="PROSITE" id="PS51109"/>
    </source>
</evidence>
<keyword evidence="2" id="KW-0472">Membrane</keyword>
<dbReference type="Pfam" id="PF07501">
    <property type="entry name" value="G5"/>
    <property type="match status" value="1"/>
</dbReference>
<dbReference type="Proteomes" id="UP001595978">
    <property type="component" value="Unassembled WGS sequence"/>
</dbReference>
<feature type="transmembrane region" description="Helical" evidence="2">
    <location>
        <begin position="18"/>
        <end position="37"/>
    </location>
</feature>
<accession>A0ABW0RF34</accession>
<dbReference type="Gene3D" id="2.40.40.10">
    <property type="entry name" value="RlpA-like domain"/>
    <property type="match status" value="1"/>
</dbReference>
<sequence length="397" mass="43678">MSSSPIKKLLFGIKHQQLLVTILFIALLAVVTTFVLYQGTKTPVTIIANGEEMNILTHAETVEELFEEENIDITRHDKLSYSLDAKIKPGMTIEWIKAKPVTIIVDGKEQEIWTTETKVKDILNAANIKVSDHDKVSIALDKDLGDEDKIKINKAFQVTLVDGTEEKQVWSTSTTVANFLKQQGITLNELDRVENKLSDNVKPNDRITVVRVEKVTDVVEEEIDFPVQTKSDSSLLKGKEKVISEGKKGKVSRTYEITKENGKVVNKVIKDEKIIEQPKAKVVAVGTKVVTAQVSRGTSAGGKEFYVIATAYTPYCNGCSGTSASGINLRNNPNLKLIAVDPNLIPLGSKVWVEGYGYAIAGDTGGAIKGNKIDVLVQTKQEASSWGRKKVRIKVLN</sequence>
<dbReference type="EMBL" id="JBHSNQ010000192">
    <property type="protein sequence ID" value="MFC5543243.1"/>
    <property type="molecule type" value="Genomic_DNA"/>
</dbReference>
<protein>
    <submittedName>
        <fullName evidence="4">Ubiquitin-like domain-containing protein</fullName>
    </submittedName>
</protein>
<comment type="caution">
    <text evidence="4">The sequence shown here is derived from an EMBL/GenBank/DDBJ whole genome shotgun (WGS) entry which is preliminary data.</text>
</comment>
<dbReference type="PANTHER" id="PTHR39160">
    <property type="entry name" value="CELL WALL-BINDING PROTEIN YOCH"/>
    <property type="match status" value="1"/>
</dbReference>
<dbReference type="Gene3D" id="2.20.230.10">
    <property type="entry name" value="Resuscitation-promoting factor rpfb"/>
    <property type="match status" value="1"/>
</dbReference>
<reference evidence="5" key="1">
    <citation type="journal article" date="2019" name="Int. J. Syst. Evol. Microbiol.">
        <title>The Global Catalogue of Microorganisms (GCM) 10K type strain sequencing project: providing services to taxonomists for standard genome sequencing and annotation.</title>
        <authorList>
            <consortium name="The Broad Institute Genomics Platform"/>
            <consortium name="The Broad Institute Genome Sequencing Center for Infectious Disease"/>
            <person name="Wu L."/>
            <person name="Ma J."/>
        </authorList>
    </citation>
    <scope>NUCLEOTIDE SEQUENCE [LARGE SCALE GENOMIC DNA]</scope>
    <source>
        <strain evidence="5">CCUG 56331</strain>
    </source>
</reference>
<evidence type="ECO:0000256" key="1">
    <source>
        <dbReference type="ARBA" id="ARBA00022729"/>
    </source>
</evidence>
<dbReference type="InterPro" id="IPR010611">
    <property type="entry name" value="3D_dom"/>
</dbReference>
<keyword evidence="5" id="KW-1185">Reference proteome</keyword>
<organism evidence="4 5">
    <name type="scientific">Ureibacillus suwonensis</name>
    <dbReference type="NCBI Taxonomy" id="313007"/>
    <lineage>
        <taxon>Bacteria</taxon>
        <taxon>Bacillati</taxon>
        <taxon>Bacillota</taxon>
        <taxon>Bacilli</taxon>
        <taxon>Bacillales</taxon>
        <taxon>Caryophanaceae</taxon>
        <taxon>Ureibacillus</taxon>
    </lineage>
</organism>
<dbReference type="Pfam" id="PF06725">
    <property type="entry name" value="3D"/>
    <property type="match status" value="1"/>
</dbReference>
<dbReference type="RefSeq" id="WP_342580703.1">
    <property type="nucleotide sequence ID" value="NZ_JBHSNQ010000192.1"/>
</dbReference>
<feature type="domain" description="G5" evidence="3">
    <location>
        <begin position="209"/>
        <end position="289"/>
    </location>
</feature>
<dbReference type="InterPro" id="IPR059180">
    <property type="entry name" value="3D_YorM"/>
</dbReference>
<keyword evidence="1" id="KW-0732">Signal</keyword>
<dbReference type="InterPro" id="IPR011098">
    <property type="entry name" value="G5_dom"/>
</dbReference>
<dbReference type="Pfam" id="PF03990">
    <property type="entry name" value="DUF348"/>
    <property type="match status" value="3"/>
</dbReference>
<keyword evidence="2" id="KW-0812">Transmembrane</keyword>
<proteinExistence type="predicted"/>
<dbReference type="SUPFAM" id="SSF50685">
    <property type="entry name" value="Barwin-like endoglucanases"/>
    <property type="match status" value="1"/>
</dbReference>
<dbReference type="SMART" id="SM01208">
    <property type="entry name" value="G5"/>
    <property type="match status" value="1"/>
</dbReference>
<dbReference type="InterPro" id="IPR036908">
    <property type="entry name" value="RlpA-like_sf"/>
</dbReference>
<evidence type="ECO:0000313" key="4">
    <source>
        <dbReference type="EMBL" id="MFC5543243.1"/>
    </source>
</evidence>
<dbReference type="InterPro" id="IPR007137">
    <property type="entry name" value="DUF348"/>
</dbReference>
<name>A0ABW0RF34_9BACL</name>